<gene>
    <name evidence="8" type="ORF">SAMD00023353_2600690</name>
</gene>
<evidence type="ECO:0000256" key="3">
    <source>
        <dbReference type="ARBA" id="ARBA00022989"/>
    </source>
</evidence>
<organism evidence="8">
    <name type="scientific">Rosellinia necatrix</name>
    <name type="common">White root-rot fungus</name>
    <dbReference type="NCBI Taxonomy" id="77044"/>
    <lineage>
        <taxon>Eukaryota</taxon>
        <taxon>Fungi</taxon>
        <taxon>Dikarya</taxon>
        <taxon>Ascomycota</taxon>
        <taxon>Pezizomycotina</taxon>
        <taxon>Sordariomycetes</taxon>
        <taxon>Xylariomycetidae</taxon>
        <taxon>Xylariales</taxon>
        <taxon>Xylariaceae</taxon>
        <taxon>Rosellinia</taxon>
    </lineage>
</organism>
<feature type="transmembrane region" description="Helical" evidence="6">
    <location>
        <begin position="193"/>
        <end position="217"/>
    </location>
</feature>
<protein>
    <recommendedName>
        <fullName evidence="10">Mid2 domain-containing protein</fullName>
    </recommendedName>
</protein>
<dbReference type="EMBL" id="DF977471">
    <property type="protein sequence ID" value="GAP87483.1"/>
    <property type="molecule type" value="Genomic_DNA"/>
</dbReference>
<evidence type="ECO:0008006" key="10">
    <source>
        <dbReference type="Google" id="ProtNLM"/>
    </source>
</evidence>
<evidence type="ECO:0000256" key="1">
    <source>
        <dbReference type="ARBA" id="ARBA00004167"/>
    </source>
</evidence>
<keyword evidence="4 6" id="KW-0472">Membrane</keyword>
<dbReference type="AlphaFoldDB" id="A0A1W2TH96"/>
<dbReference type="PANTHER" id="PTHR15549">
    <property type="entry name" value="PAIRED IMMUNOGLOBULIN-LIKE TYPE 2 RECEPTOR"/>
    <property type="match status" value="1"/>
</dbReference>
<comment type="subcellular location">
    <subcellularLocation>
        <location evidence="1">Membrane</location>
        <topology evidence="1">Single-pass membrane protein</topology>
    </subcellularLocation>
</comment>
<dbReference type="OMA" id="MAGQPWV"/>
<keyword evidence="2 6" id="KW-0812">Transmembrane</keyword>
<evidence type="ECO:0000256" key="2">
    <source>
        <dbReference type="ARBA" id="ARBA00022692"/>
    </source>
</evidence>
<dbReference type="GO" id="GO:0016020">
    <property type="term" value="C:membrane"/>
    <property type="evidence" value="ECO:0007669"/>
    <property type="project" value="UniProtKB-SubCell"/>
</dbReference>
<evidence type="ECO:0000256" key="7">
    <source>
        <dbReference type="SAM" id="SignalP"/>
    </source>
</evidence>
<keyword evidence="9" id="KW-1185">Reference proteome</keyword>
<reference evidence="8" key="1">
    <citation type="submission" date="2016-03" db="EMBL/GenBank/DDBJ databases">
        <title>Draft genome sequence of Rosellinia necatrix.</title>
        <authorList>
            <person name="Kanematsu S."/>
        </authorList>
    </citation>
    <scope>NUCLEOTIDE SEQUENCE [LARGE SCALE GENOMIC DNA]</scope>
    <source>
        <strain evidence="8">W97</strain>
    </source>
</reference>
<dbReference type="InterPro" id="IPR051694">
    <property type="entry name" value="Immunoregulatory_rcpt-like"/>
</dbReference>
<name>A0A1W2TH96_ROSNE</name>
<dbReference type="GO" id="GO:0071944">
    <property type="term" value="C:cell periphery"/>
    <property type="evidence" value="ECO:0007669"/>
    <property type="project" value="UniProtKB-ARBA"/>
</dbReference>
<accession>A0A1W2TH96</accession>
<evidence type="ECO:0000313" key="9">
    <source>
        <dbReference type="Proteomes" id="UP000054516"/>
    </source>
</evidence>
<dbReference type="STRING" id="77044.A0A1W2TH96"/>
<dbReference type="OrthoDB" id="5390143at2759"/>
<evidence type="ECO:0000256" key="6">
    <source>
        <dbReference type="SAM" id="Phobius"/>
    </source>
</evidence>
<evidence type="ECO:0000256" key="4">
    <source>
        <dbReference type="ARBA" id="ARBA00023136"/>
    </source>
</evidence>
<feature type="chain" id="PRO_5010742827" description="Mid2 domain-containing protein" evidence="7">
    <location>
        <begin position="21"/>
        <end position="296"/>
    </location>
</feature>
<evidence type="ECO:0000256" key="5">
    <source>
        <dbReference type="SAM" id="MobiDB-lite"/>
    </source>
</evidence>
<keyword evidence="3 6" id="KW-1133">Transmembrane helix</keyword>
<proteinExistence type="predicted"/>
<feature type="signal peptide" evidence="7">
    <location>
        <begin position="1"/>
        <end position="20"/>
    </location>
</feature>
<sequence>MRHVLVLLVLLFTALLQVRAQNRFISPKYHSVPAPGKYAGVSRWPLGSSQLIAFQASWDEYTIELWQQNLGGSGASLSSTLVYSQGDGDDLAQSFYWTVQTYDLQLSDSPVFFFWLRDSQSEAQQTSAYFNITINTPSSSTTPTATLTTNVNSSPTSSPTLSSTIASTVPSGITDSPETSSGGKAAPGLSTGAAAGVGVAVSLGVIALASAIAFAYFRRRRRQLKQQPQVELQGGAQGPGPISFTYDPPKTASIPGYGQSLAGTPRYELSQGEIPGYVQPRAEIPAYELSRAEMPA</sequence>
<feature type="region of interest" description="Disordered" evidence="5">
    <location>
        <begin position="141"/>
        <end position="185"/>
    </location>
</feature>
<evidence type="ECO:0000313" key="8">
    <source>
        <dbReference type="EMBL" id="GAP87483.1"/>
    </source>
</evidence>
<dbReference type="Proteomes" id="UP000054516">
    <property type="component" value="Unassembled WGS sequence"/>
</dbReference>
<feature type="region of interest" description="Disordered" evidence="5">
    <location>
        <begin position="227"/>
        <end position="265"/>
    </location>
</feature>
<feature type="compositionally biased region" description="Polar residues" evidence="5">
    <location>
        <begin position="169"/>
        <end position="182"/>
    </location>
</feature>
<dbReference type="PANTHER" id="PTHR15549:SF30">
    <property type="entry name" value="MID2 DOMAIN-CONTAINING PROTEIN"/>
    <property type="match status" value="1"/>
</dbReference>
<feature type="compositionally biased region" description="Low complexity" evidence="5">
    <location>
        <begin position="141"/>
        <end position="168"/>
    </location>
</feature>
<keyword evidence="7" id="KW-0732">Signal</keyword>